<dbReference type="NCBIfam" id="TIGR00229">
    <property type="entry name" value="sensory_box"/>
    <property type="match status" value="1"/>
</dbReference>
<dbReference type="Pfam" id="PF00990">
    <property type="entry name" value="GGDEF"/>
    <property type="match status" value="1"/>
</dbReference>
<dbReference type="InterPro" id="IPR035965">
    <property type="entry name" value="PAS-like_dom_sf"/>
</dbReference>
<evidence type="ECO:0000259" key="3">
    <source>
        <dbReference type="PROSITE" id="PS50887"/>
    </source>
</evidence>
<evidence type="ECO:0000259" key="1">
    <source>
        <dbReference type="PROSITE" id="PS50112"/>
    </source>
</evidence>
<dbReference type="InterPro" id="IPR043128">
    <property type="entry name" value="Rev_trsase/Diguanyl_cyclase"/>
</dbReference>
<dbReference type="InterPro" id="IPR001633">
    <property type="entry name" value="EAL_dom"/>
</dbReference>
<name>A0A2B9E376_BACCE</name>
<evidence type="ECO:0000313" key="4">
    <source>
        <dbReference type="EMBL" id="PGM95265.1"/>
    </source>
</evidence>
<dbReference type="NCBIfam" id="TIGR00254">
    <property type="entry name" value="GGDEF"/>
    <property type="match status" value="1"/>
</dbReference>
<dbReference type="PROSITE" id="PS50112">
    <property type="entry name" value="PAS"/>
    <property type="match status" value="1"/>
</dbReference>
<dbReference type="InterPro" id="IPR035919">
    <property type="entry name" value="EAL_sf"/>
</dbReference>
<dbReference type="FunFam" id="3.20.20.450:FF:000001">
    <property type="entry name" value="Cyclic di-GMP phosphodiesterase yahA"/>
    <property type="match status" value="1"/>
</dbReference>
<dbReference type="SUPFAM" id="SSF55073">
    <property type="entry name" value="Nucleotide cyclase"/>
    <property type="match status" value="1"/>
</dbReference>
<sequence length="689" mass="80098">MKEQYNNQNTFLSMIDMDLVRQGLLHAIQDLVFIVKVIDDEIFKYIYINKIGMDYAGLSEECYGKTFAEVLSGDKVKILQEQYTKVVREARAHTFCDVISFPTGDLHYESSVNPVYDEEGVCQFIICITRDITAQIEEKAEIEEKQMLFKSLLEYNNDSIISIDSIGRITYANPATYEIFGYRYEELNNNFIFNFIIKEYEKDFQTIFKEALQGRAKQIVAKKYVHKEGYELYISLRTILIIVNGEIVGVYIVTRDVTRQVLNEMKTEYLAYYDQLTGLMNRISCTNKLNEFLNENKELALVFMDLDEFHLINDTFGHKEGDKVLQKVTECLSNLEIEGMHLFREHDDQFVMLIENITKEYVEEVAKNILEKISEHFVIEEEDVYLSASIGIVMAPTDGADEKILFQRVDAALEKAKEKGKGHYHFYCSGLDCEREQRFIIENQLHRAIEKNEFSLYYQPQINIETGTIASMEALIRWENKELGFVSPNQFIPLAERTGFIIKLDEWVVHQVCEQIREWLNKGYEVVPIAVNISARHFRSITLIEMITRALNKYNVPPHLLAIEVTEGALIHKDVSKRVLLQLKEQNLKIHLDDFGTGYSSLSYLKTYPIDTLKIDRSFMEGIYKDERDTNITAAIIHLAHTLGLNVIAEGVEKAEQIQFLKEKNVKIVQGYFYNRPLSIYDVENTYFK</sequence>
<dbReference type="SMART" id="SM00052">
    <property type="entry name" value="EAL"/>
    <property type="match status" value="1"/>
</dbReference>
<dbReference type="SUPFAM" id="SSF55785">
    <property type="entry name" value="PYP-like sensor domain (PAS domain)"/>
    <property type="match status" value="2"/>
</dbReference>
<dbReference type="PANTHER" id="PTHR44757">
    <property type="entry name" value="DIGUANYLATE CYCLASE DGCP"/>
    <property type="match status" value="1"/>
</dbReference>
<dbReference type="Gene3D" id="3.30.450.20">
    <property type="entry name" value="PAS domain"/>
    <property type="match status" value="2"/>
</dbReference>
<dbReference type="PROSITE" id="PS50883">
    <property type="entry name" value="EAL"/>
    <property type="match status" value="1"/>
</dbReference>
<dbReference type="Pfam" id="PF00563">
    <property type="entry name" value="EAL"/>
    <property type="match status" value="1"/>
</dbReference>
<dbReference type="CDD" id="cd00130">
    <property type="entry name" value="PAS"/>
    <property type="match status" value="2"/>
</dbReference>
<proteinExistence type="predicted"/>
<feature type="domain" description="GGDEF" evidence="3">
    <location>
        <begin position="297"/>
        <end position="429"/>
    </location>
</feature>
<dbReference type="InterPro" id="IPR000014">
    <property type="entry name" value="PAS"/>
</dbReference>
<dbReference type="SUPFAM" id="SSF141868">
    <property type="entry name" value="EAL domain-like"/>
    <property type="match status" value="1"/>
</dbReference>
<dbReference type="PANTHER" id="PTHR44757:SF2">
    <property type="entry name" value="BIOFILM ARCHITECTURE MAINTENANCE PROTEIN MBAA"/>
    <property type="match status" value="1"/>
</dbReference>
<reference evidence="4 5" key="1">
    <citation type="submission" date="2017-09" db="EMBL/GenBank/DDBJ databases">
        <title>Large-scale bioinformatics analysis of Bacillus genomes uncovers conserved roles of natural products in bacterial physiology.</title>
        <authorList>
            <consortium name="Agbiome Team Llc"/>
            <person name="Bleich R.M."/>
            <person name="Grubbs K.J."/>
            <person name="Santa Maria K.C."/>
            <person name="Allen S.E."/>
            <person name="Farag S."/>
            <person name="Shank E.A."/>
            <person name="Bowers A."/>
        </authorList>
    </citation>
    <scope>NUCLEOTIDE SEQUENCE [LARGE SCALE GENOMIC DNA]</scope>
    <source>
        <strain evidence="4 5">AFS053130</strain>
    </source>
</reference>
<dbReference type="SMART" id="SM00267">
    <property type="entry name" value="GGDEF"/>
    <property type="match status" value="1"/>
</dbReference>
<gene>
    <name evidence="4" type="ORF">CN958_08215</name>
</gene>
<evidence type="ECO:0000259" key="2">
    <source>
        <dbReference type="PROSITE" id="PS50883"/>
    </source>
</evidence>
<dbReference type="SMART" id="SM00091">
    <property type="entry name" value="PAS"/>
    <property type="match status" value="2"/>
</dbReference>
<dbReference type="RefSeq" id="WP_098776528.1">
    <property type="nucleotide sequence ID" value="NZ_NUHO01000031.1"/>
</dbReference>
<dbReference type="Pfam" id="PF13426">
    <property type="entry name" value="PAS_9"/>
    <property type="match status" value="1"/>
</dbReference>
<dbReference type="EMBL" id="NUHO01000031">
    <property type="protein sequence ID" value="PGM95265.1"/>
    <property type="molecule type" value="Genomic_DNA"/>
</dbReference>
<dbReference type="AlphaFoldDB" id="A0A2B9E376"/>
<comment type="caution">
    <text evidence="4">The sequence shown here is derived from an EMBL/GenBank/DDBJ whole genome shotgun (WGS) entry which is preliminary data.</text>
</comment>
<evidence type="ECO:0000313" key="5">
    <source>
        <dbReference type="Proteomes" id="UP000222054"/>
    </source>
</evidence>
<dbReference type="InterPro" id="IPR052155">
    <property type="entry name" value="Biofilm_reg_signaling"/>
</dbReference>
<feature type="domain" description="EAL" evidence="2">
    <location>
        <begin position="438"/>
        <end position="689"/>
    </location>
</feature>
<dbReference type="InterPro" id="IPR000160">
    <property type="entry name" value="GGDEF_dom"/>
</dbReference>
<dbReference type="CDD" id="cd01949">
    <property type="entry name" value="GGDEF"/>
    <property type="match status" value="1"/>
</dbReference>
<dbReference type="CDD" id="cd01948">
    <property type="entry name" value="EAL"/>
    <property type="match status" value="1"/>
</dbReference>
<dbReference type="Proteomes" id="UP000222054">
    <property type="component" value="Unassembled WGS sequence"/>
</dbReference>
<feature type="domain" description="PAS" evidence="1">
    <location>
        <begin position="145"/>
        <end position="215"/>
    </location>
</feature>
<dbReference type="Gene3D" id="3.20.20.450">
    <property type="entry name" value="EAL domain"/>
    <property type="match status" value="1"/>
</dbReference>
<protein>
    <submittedName>
        <fullName evidence="4">GGDEF domain-containing protein</fullName>
    </submittedName>
</protein>
<dbReference type="Gene3D" id="3.30.70.270">
    <property type="match status" value="1"/>
</dbReference>
<dbReference type="InterPro" id="IPR013656">
    <property type="entry name" value="PAS_4"/>
</dbReference>
<dbReference type="Pfam" id="PF08448">
    <property type="entry name" value="PAS_4"/>
    <property type="match status" value="1"/>
</dbReference>
<accession>A0A2B9E376</accession>
<dbReference type="PROSITE" id="PS50887">
    <property type="entry name" value="GGDEF"/>
    <property type="match status" value="1"/>
</dbReference>
<organism evidence="4 5">
    <name type="scientific">Bacillus cereus</name>
    <dbReference type="NCBI Taxonomy" id="1396"/>
    <lineage>
        <taxon>Bacteria</taxon>
        <taxon>Bacillati</taxon>
        <taxon>Bacillota</taxon>
        <taxon>Bacilli</taxon>
        <taxon>Bacillales</taxon>
        <taxon>Bacillaceae</taxon>
        <taxon>Bacillus</taxon>
        <taxon>Bacillus cereus group</taxon>
    </lineage>
</organism>
<dbReference type="InterPro" id="IPR029787">
    <property type="entry name" value="Nucleotide_cyclase"/>
</dbReference>